<dbReference type="GO" id="GO:0006813">
    <property type="term" value="P:potassium ion transport"/>
    <property type="evidence" value="ECO:0007669"/>
    <property type="project" value="InterPro"/>
</dbReference>
<dbReference type="PANTHER" id="PTHR43833">
    <property type="entry name" value="POTASSIUM CHANNEL PROTEIN 2-RELATED-RELATED"/>
    <property type="match status" value="1"/>
</dbReference>
<feature type="region of interest" description="Disordered" evidence="1">
    <location>
        <begin position="583"/>
        <end position="610"/>
    </location>
</feature>
<evidence type="ECO:0000259" key="3">
    <source>
        <dbReference type="PROSITE" id="PS51201"/>
    </source>
</evidence>
<proteinExistence type="predicted"/>
<dbReference type="Gene3D" id="3.40.50.720">
    <property type="entry name" value="NAD(P)-binding Rossmann-like Domain"/>
    <property type="match status" value="2"/>
</dbReference>
<sequence>MIQDPTGARPHYLVVGDGPLAYRLTRALSTRFRGTVTVLLPDATTRYAQQMADLPAVEVRAAERVDEVALAAAGAGRAASAALVEQDDGGNVALALLLREKWPELHVVVRIFDESLGRHLQRDRCTVLSSSAFAAPEIVAAALRRQIRLPVDHRRLVTVSDGEQPLPVRMVLFGTDADGEVVALPSDAEVPGLAPQVYLADAGPDDVLPEVTADLEPDDDEVDPTRHRRLREYLRSLALTSGRNLVLAAAVLLLVVLVGAATIRFATGTSWADALYEAVLPSLAGSDPDHDAGPVVKATQVALTVVSVAVIPWVTGVVVDGVVRTQRLLATGAPLHPMSGHVVVVGMGDLGTRIVRSLDRRRVPVVAVDLDESARGIAVARARDVPVVIGDARRATTLRSAYVESAQAVVVVTSGGATTIGVGFAARSIPRAPDAPPLRTVLRVYDRDLSRRIRREVPDSVGLSSSFLAAPWFAAAMIGQEVKATIPYRDRVLVLAEIEVGRGSALAGKHSTELDVPEQAGPDGAPDGPARGAQCRLLAVRTVSFEGGGGGHVIAPAAGRYLQPGDTVYVVATTAGLQHVREQARPVRPTGPTGLNDRAGTGPFAGPPAP</sequence>
<feature type="compositionally biased region" description="Low complexity" evidence="1">
    <location>
        <begin position="520"/>
        <end position="531"/>
    </location>
</feature>
<evidence type="ECO:0000256" key="2">
    <source>
        <dbReference type="SAM" id="Phobius"/>
    </source>
</evidence>
<dbReference type="InterPro" id="IPR003148">
    <property type="entry name" value="RCK_N"/>
</dbReference>
<feature type="transmembrane region" description="Helical" evidence="2">
    <location>
        <begin position="301"/>
        <end position="323"/>
    </location>
</feature>
<dbReference type="SUPFAM" id="SSF51735">
    <property type="entry name" value="NAD(P)-binding Rossmann-fold domains"/>
    <property type="match status" value="2"/>
</dbReference>
<accession>A0A8H9GGT0</accession>
<feature type="domain" description="RCK N-terminal" evidence="3">
    <location>
        <begin position="339"/>
        <end position="462"/>
    </location>
</feature>
<reference evidence="4" key="2">
    <citation type="submission" date="2020-09" db="EMBL/GenBank/DDBJ databases">
        <authorList>
            <person name="Sun Q."/>
            <person name="Ohkuma M."/>
        </authorList>
    </citation>
    <scope>NUCLEOTIDE SEQUENCE</scope>
    <source>
        <strain evidence="4">JCM 3051</strain>
    </source>
</reference>
<keyword evidence="2" id="KW-0472">Membrane</keyword>
<evidence type="ECO:0000313" key="4">
    <source>
        <dbReference type="EMBL" id="GGM23726.1"/>
    </source>
</evidence>
<reference evidence="4" key="1">
    <citation type="journal article" date="2014" name="Int. J. Syst. Evol. Microbiol.">
        <title>Complete genome sequence of Corynebacterium casei LMG S-19264T (=DSM 44701T), isolated from a smear-ripened cheese.</title>
        <authorList>
            <consortium name="US DOE Joint Genome Institute (JGI-PGF)"/>
            <person name="Walter F."/>
            <person name="Albersmeier A."/>
            <person name="Kalinowski J."/>
            <person name="Ruckert C."/>
        </authorList>
    </citation>
    <scope>NUCLEOTIDE SEQUENCE</scope>
    <source>
        <strain evidence="4">JCM 3051</strain>
    </source>
</reference>
<keyword evidence="5" id="KW-1185">Reference proteome</keyword>
<protein>
    <submittedName>
        <fullName evidence="4">Potassium transporter TrkA</fullName>
    </submittedName>
</protein>
<dbReference type="Pfam" id="PF02254">
    <property type="entry name" value="TrkA_N"/>
    <property type="match status" value="2"/>
</dbReference>
<feature type="region of interest" description="Disordered" evidence="1">
    <location>
        <begin position="507"/>
        <end position="531"/>
    </location>
</feature>
<feature type="transmembrane region" description="Helical" evidence="2">
    <location>
        <begin position="245"/>
        <end position="266"/>
    </location>
</feature>
<keyword evidence="2" id="KW-0812">Transmembrane</keyword>
<organism evidence="4 5">
    <name type="scientific">Promicromonospora citrea</name>
    <dbReference type="NCBI Taxonomy" id="43677"/>
    <lineage>
        <taxon>Bacteria</taxon>
        <taxon>Bacillati</taxon>
        <taxon>Actinomycetota</taxon>
        <taxon>Actinomycetes</taxon>
        <taxon>Micrococcales</taxon>
        <taxon>Promicromonosporaceae</taxon>
        <taxon>Promicromonospora</taxon>
    </lineage>
</organism>
<dbReference type="RefSeq" id="WP_171108372.1">
    <property type="nucleotide sequence ID" value="NZ_BMPT01000006.1"/>
</dbReference>
<evidence type="ECO:0000256" key="1">
    <source>
        <dbReference type="SAM" id="MobiDB-lite"/>
    </source>
</evidence>
<dbReference type="PANTHER" id="PTHR43833:SF11">
    <property type="entry name" value="VOLTAGE-GATED POTASSIUM CHANNEL KCH"/>
    <property type="match status" value="1"/>
</dbReference>
<name>A0A8H9GGT0_9MICO</name>
<evidence type="ECO:0000313" key="5">
    <source>
        <dbReference type="Proteomes" id="UP000655589"/>
    </source>
</evidence>
<dbReference type="InterPro" id="IPR050721">
    <property type="entry name" value="Trk_Ktr_HKT_K-transport"/>
</dbReference>
<keyword evidence="2" id="KW-1133">Transmembrane helix</keyword>
<dbReference type="EMBL" id="BMPT01000006">
    <property type="protein sequence ID" value="GGM23726.1"/>
    <property type="molecule type" value="Genomic_DNA"/>
</dbReference>
<dbReference type="PROSITE" id="PS51201">
    <property type="entry name" value="RCK_N"/>
    <property type="match status" value="1"/>
</dbReference>
<comment type="caution">
    <text evidence="4">The sequence shown here is derived from an EMBL/GenBank/DDBJ whole genome shotgun (WGS) entry which is preliminary data.</text>
</comment>
<dbReference type="InterPro" id="IPR036291">
    <property type="entry name" value="NAD(P)-bd_dom_sf"/>
</dbReference>
<dbReference type="AlphaFoldDB" id="A0A8H9GGT0"/>
<dbReference type="InterPro" id="IPR036721">
    <property type="entry name" value="RCK_C_sf"/>
</dbReference>
<dbReference type="Gene3D" id="3.30.70.1450">
    <property type="entry name" value="Regulator of K+ conductance, C-terminal domain"/>
    <property type="match status" value="1"/>
</dbReference>
<dbReference type="Proteomes" id="UP000655589">
    <property type="component" value="Unassembled WGS sequence"/>
</dbReference>
<gene>
    <name evidence="4" type="ORF">GCM10010102_19270</name>
</gene>